<dbReference type="InterPro" id="IPR003591">
    <property type="entry name" value="Leu-rich_rpt_typical-subtyp"/>
</dbReference>
<dbReference type="EMBL" id="CP002691">
    <property type="protein sequence ID" value="AEE50838.1"/>
    <property type="molecule type" value="Genomic_DNA"/>
</dbReference>
<evidence type="ECO:0000256" key="1">
    <source>
        <dbReference type="ARBA" id="ARBA00022614"/>
    </source>
</evidence>
<dbReference type="SMART" id="SM00369">
    <property type="entry name" value="LRR_TYP"/>
    <property type="match status" value="7"/>
</dbReference>
<dbReference type="PROSITE" id="PS51450">
    <property type="entry name" value="LRR"/>
    <property type="match status" value="3"/>
</dbReference>
<keyword evidence="3" id="KW-0677">Repeat</keyword>
<evidence type="ECO:0000313" key="5">
    <source>
        <dbReference type="Proteomes" id="UP000008461"/>
    </source>
</evidence>
<dbReference type="InterPro" id="IPR001611">
    <property type="entry name" value="Leu-rich_rpt"/>
</dbReference>
<dbReference type="AlphaFoldDB" id="F4L5H4"/>
<dbReference type="InterPro" id="IPR032675">
    <property type="entry name" value="LRR_dom_sf"/>
</dbReference>
<reference key="2">
    <citation type="submission" date="2011-04" db="EMBL/GenBank/DDBJ databases">
        <title>Complete sequence of chromosome of Haliscomenobacter hydrossis DSM 1100.</title>
        <authorList>
            <consortium name="US DOE Joint Genome Institute (JGI-PGF)"/>
            <person name="Lucas S."/>
            <person name="Han J."/>
            <person name="Lapidus A."/>
            <person name="Bruce D."/>
            <person name="Goodwin L."/>
            <person name="Pitluck S."/>
            <person name="Peters L."/>
            <person name="Kyrpides N."/>
            <person name="Mavromatis K."/>
            <person name="Ivanova N."/>
            <person name="Ovchinnikova G."/>
            <person name="Pagani I."/>
            <person name="Daligault H."/>
            <person name="Detter J.C."/>
            <person name="Han C."/>
            <person name="Land M."/>
            <person name="Hauser L."/>
            <person name="Markowitz V."/>
            <person name="Cheng J.-F."/>
            <person name="Hugenholtz P."/>
            <person name="Woyke T."/>
            <person name="Wu D."/>
            <person name="Verbarg S."/>
            <person name="Frueling A."/>
            <person name="Brambilla E."/>
            <person name="Klenk H.-P."/>
            <person name="Eisen J.A."/>
        </authorList>
    </citation>
    <scope>NUCLEOTIDE SEQUENCE</scope>
    <source>
        <strain>DSM 1100</strain>
    </source>
</reference>
<dbReference type="STRING" id="760192.Halhy_2974"/>
<gene>
    <name evidence="4" type="ordered locus">Halhy_2974</name>
</gene>
<dbReference type="SMART" id="SM00364">
    <property type="entry name" value="LRR_BAC"/>
    <property type="match status" value="7"/>
</dbReference>
<dbReference type="PANTHER" id="PTHR24373">
    <property type="entry name" value="SLIT RELATED LEUCINE-RICH REPEAT NEURONAL PROTEIN"/>
    <property type="match status" value="1"/>
</dbReference>
<evidence type="ECO:0000256" key="3">
    <source>
        <dbReference type="ARBA" id="ARBA00022737"/>
    </source>
</evidence>
<name>F4L5H4_HALH1</name>
<keyword evidence="2" id="KW-0732">Signal</keyword>
<dbReference type="KEGG" id="hhy:Halhy_2974"/>
<keyword evidence="5" id="KW-1185">Reference proteome</keyword>
<dbReference type="SMART" id="SM00365">
    <property type="entry name" value="LRR_SD22"/>
    <property type="match status" value="4"/>
</dbReference>
<evidence type="ECO:0000313" key="4">
    <source>
        <dbReference type="EMBL" id="AEE50838.1"/>
    </source>
</evidence>
<dbReference type="Pfam" id="PF13855">
    <property type="entry name" value="LRR_8"/>
    <property type="match status" value="3"/>
</dbReference>
<dbReference type="Gene3D" id="3.80.10.10">
    <property type="entry name" value="Ribonuclease Inhibitor"/>
    <property type="match status" value="2"/>
</dbReference>
<keyword evidence="1" id="KW-0433">Leucine-rich repeat</keyword>
<protein>
    <submittedName>
        <fullName evidence="4">Leucine-rich repeat-containing protein</fullName>
    </submittedName>
</protein>
<dbReference type="eggNOG" id="COG4886">
    <property type="taxonomic scope" value="Bacteria"/>
</dbReference>
<dbReference type="SUPFAM" id="SSF52058">
    <property type="entry name" value="L domain-like"/>
    <property type="match status" value="1"/>
</dbReference>
<sequence>MRCYNLATARQNRSRVTVLMLDRQGLAQIPPEVWEMPGLETLDLRGNAIHALPDNFHELTSLKVLLLGDNQLKNLPQQMPDLVQIDLSNNRFSELQVAPGQLKHLQKLNIGSNRLKNLPDLPFPVLKELILEGNLLTRFYLTQAHYPKIEKLNLAKNRLSEFDIQGSFPHLHTLDLSRNKLKRLSDHFADIPFLRALHLSNNQISTLPHSLAQCVWLKELNLAKNGCSELPPYFATLERLEEINLEHNAFAQWPHLPAKLRKFKVARNHLTTVPESFFFQNKTLRSLDLSNNPLERLPGLSACAGLENLTLPKVCPPEIVAEVLKLPRPAILHGMTGSPLWKKLLPFAKACARKKIPESERLLLWEALEEKTNLSSLALPLLLKGIGLGIPALQQDLRQHLLKRRSPDFAIKNISTGSALALIGRMAQSRQDLKYRLEQKGFNLCSAAQALFWVLVNPPFPNKLPENSGITWLDETELEQLLGPEVPVFDAQEQKNLQQLLLHADPINVRLAAQLLSHNGVPPDMLPHLYLAWRWAKEEKLRRELRALLSRYWPSAHRNLLRARVQLTRDTPWEEVEKQLAAILAPLKI</sequence>
<dbReference type="HOGENOM" id="CLU_462925_0_0_10"/>
<organism evidence="4 5">
    <name type="scientific">Haliscomenobacter hydrossis (strain ATCC 27775 / DSM 1100 / LMG 10767 / O)</name>
    <dbReference type="NCBI Taxonomy" id="760192"/>
    <lineage>
        <taxon>Bacteria</taxon>
        <taxon>Pseudomonadati</taxon>
        <taxon>Bacteroidota</taxon>
        <taxon>Saprospiria</taxon>
        <taxon>Saprospirales</taxon>
        <taxon>Haliscomenobacteraceae</taxon>
        <taxon>Haliscomenobacter</taxon>
    </lineage>
</organism>
<accession>F4L5H4</accession>
<dbReference type="InterPro" id="IPR050328">
    <property type="entry name" value="Dev_Immune_Receptor"/>
</dbReference>
<dbReference type="PANTHER" id="PTHR24373:SF275">
    <property type="entry name" value="TIR DOMAIN-CONTAINING PROTEIN"/>
    <property type="match status" value="1"/>
</dbReference>
<evidence type="ECO:0000256" key="2">
    <source>
        <dbReference type="ARBA" id="ARBA00022729"/>
    </source>
</evidence>
<reference evidence="4 5" key="1">
    <citation type="journal article" date="2011" name="Stand. Genomic Sci.">
        <title>Complete genome sequence of Haliscomenobacter hydrossis type strain (O).</title>
        <authorList>
            <consortium name="US DOE Joint Genome Institute (JGI-PGF)"/>
            <person name="Daligault H."/>
            <person name="Lapidus A."/>
            <person name="Zeytun A."/>
            <person name="Nolan M."/>
            <person name="Lucas S."/>
            <person name="Del Rio T.G."/>
            <person name="Tice H."/>
            <person name="Cheng J.F."/>
            <person name="Tapia R."/>
            <person name="Han C."/>
            <person name="Goodwin L."/>
            <person name="Pitluck S."/>
            <person name="Liolios K."/>
            <person name="Pagani I."/>
            <person name="Ivanova N."/>
            <person name="Huntemann M."/>
            <person name="Mavromatis K."/>
            <person name="Mikhailova N."/>
            <person name="Pati A."/>
            <person name="Chen A."/>
            <person name="Palaniappan K."/>
            <person name="Land M."/>
            <person name="Hauser L."/>
            <person name="Brambilla E.M."/>
            <person name="Rohde M."/>
            <person name="Verbarg S."/>
            <person name="Goker M."/>
            <person name="Bristow J."/>
            <person name="Eisen J.A."/>
            <person name="Markowitz V."/>
            <person name="Hugenholtz P."/>
            <person name="Kyrpides N.C."/>
            <person name="Klenk H.P."/>
            <person name="Woyke T."/>
        </authorList>
    </citation>
    <scope>NUCLEOTIDE SEQUENCE [LARGE SCALE GENOMIC DNA]</scope>
    <source>
        <strain evidence="5">ATCC 27775 / DSM 1100 / LMG 10767 / O</strain>
    </source>
</reference>
<proteinExistence type="predicted"/>
<dbReference type="RefSeq" id="WP_013765381.1">
    <property type="nucleotide sequence ID" value="NC_015510.1"/>
</dbReference>
<dbReference type="Proteomes" id="UP000008461">
    <property type="component" value="Chromosome"/>
</dbReference>